<feature type="transmembrane region" description="Helical" evidence="1">
    <location>
        <begin position="144"/>
        <end position="163"/>
    </location>
</feature>
<feature type="transmembrane region" description="Helical" evidence="1">
    <location>
        <begin position="20"/>
        <end position="37"/>
    </location>
</feature>
<name>A0ABW5NI46_9SPHI</name>
<keyword evidence="1" id="KW-0812">Transmembrane</keyword>
<keyword evidence="3" id="KW-1185">Reference proteome</keyword>
<evidence type="ECO:0000313" key="3">
    <source>
        <dbReference type="Proteomes" id="UP001597393"/>
    </source>
</evidence>
<proteinExistence type="predicted"/>
<sequence>MTSKKEHLIDVAEASRMGCSMLVPVLLSYVVPYLLIWKSHLSKEFFVVGYLDVVPAFLYPPLVVLVIFIGIILHEGLHGLAWSICSKAGWASIRFGIMKPSYTPYCHCIEPLRVRQYIFGALTPLFVLGMLPAIYALITGNWLFLIFGFFFTVTAVGDVMIVMKMRKLHASTIVLDHPSEAGFYVLEKR</sequence>
<protein>
    <submittedName>
        <fullName evidence="2">DUF3267 domain-containing protein</fullName>
    </submittedName>
</protein>
<dbReference type="Proteomes" id="UP001597393">
    <property type="component" value="Unassembled WGS sequence"/>
</dbReference>
<accession>A0ABW5NI46</accession>
<dbReference type="InterPro" id="IPR021683">
    <property type="entry name" value="DUF3267"/>
</dbReference>
<keyword evidence="1" id="KW-1133">Transmembrane helix</keyword>
<dbReference type="EMBL" id="JBHUMA010000006">
    <property type="protein sequence ID" value="MFD2598580.1"/>
    <property type="molecule type" value="Genomic_DNA"/>
</dbReference>
<evidence type="ECO:0000256" key="1">
    <source>
        <dbReference type="SAM" id="Phobius"/>
    </source>
</evidence>
<gene>
    <name evidence="2" type="ORF">ACFSQ3_06410</name>
</gene>
<feature type="transmembrane region" description="Helical" evidence="1">
    <location>
        <begin position="49"/>
        <end position="73"/>
    </location>
</feature>
<feature type="transmembrane region" description="Helical" evidence="1">
    <location>
        <begin position="117"/>
        <end position="138"/>
    </location>
</feature>
<keyword evidence="1" id="KW-0472">Membrane</keyword>
<evidence type="ECO:0000313" key="2">
    <source>
        <dbReference type="EMBL" id="MFD2598580.1"/>
    </source>
</evidence>
<organism evidence="2 3">
    <name type="scientific">Sphingobacterium corticis</name>
    <dbReference type="NCBI Taxonomy" id="1812823"/>
    <lineage>
        <taxon>Bacteria</taxon>
        <taxon>Pseudomonadati</taxon>
        <taxon>Bacteroidota</taxon>
        <taxon>Sphingobacteriia</taxon>
        <taxon>Sphingobacteriales</taxon>
        <taxon>Sphingobacteriaceae</taxon>
        <taxon>Sphingobacterium</taxon>
    </lineage>
</organism>
<dbReference type="Pfam" id="PF11667">
    <property type="entry name" value="DUF3267"/>
    <property type="match status" value="1"/>
</dbReference>
<dbReference type="RefSeq" id="WP_380868599.1">
    <property type="nucleotide sequence ID" value="NZ_JBHUMA010000006.1"/>
</dbReference>
<reference evidence="3" key="1">
    <citation type="journal article" date="2019" name="Int. J. Syst. Evol. Microbiol.">
        <title>The Global Catalogue of Microorganisms (GCM) 10K type strain sequencing project: providing services to taxonomists for standard genome sequencing and annotation.</title>
        <authorList>
            <consortium name="The Broad Institute Genomics Platform"/>
            <consortium name="The Broad Institute Genome Sequencing Center for Infectious Disease"/>
            <person name="Wu L."/>
            <person name="Ma J."/>
        </authorList>
    </citation>
    <scope>NUCLEOTIDE SEQUENCE [LARGE SCALE GENOMIC DNA]</scope>
    <source>
        <strain evidence="3">KCTC 42248</strain>
    </source>
</reference>
<comment type="caution">
    <text evidence="2">The sequence shown here is derived from an EMBL/GenBank/DDBJ whole genome shotgun (WGS) entry which is preliminary data.</text>
</comment>